<dbReference type="SUPFAM" id="SSF55781">
    <property type="entry name" value="GAF domain-like"/>
    <property type="match status" value="1"/>
</dbReference>
<evidence type="ECO:0000313" key="2">
    <source>
        <dbReference type="EMBL" id="MFG6433875.1"/>
    </source>
</evidence>
<evidence type="ECO:0000313" key="3">
    <source>
        <dbReference type="Proteomes" id="UP001606210"/>
    </source>
</evidence>
<dbReference type="InterPro" id="IPR011990">
    <property type="entry name" value="TPR-like_helical_dom_sf"/>
</dbReference>
<dbReference type="SUPFAM" id="SSF48452">
    <property type="entry name" value="TPR-like"/>
    <property type="match status" value="1"/>
</dbReference>
<protein>
    <submittedName>
        <fullName evidence="2">GAF domain-containing protein</fullName>
    </submittedName>
</protein>
<proteinExistence type="predicted"/>
<dbReference type="InterPro" id="IPR019734">
    <property type="entry name" value="TPR_rpt"/>
</dbReference>
<dbReference type="EMBL" id="JBIGHV010000018">
    <property type="protein sequence ID" value="MFG6433875.1"/>
    <property type="molecule type" value="Genomic_DNA"/>
</dbReference>
<accession>A0ABW7FDF4</accession>
<dbReference type="SMART" id="SM00028">
    <property type="entry name" value="TPR"/>
    <property type="match status" value="4"/>
</dbReference>
<evidence type="ECO:0000259" key="1">
    <source>
        <dbReference type="Pfam" id="PF01590"/>
    </source>
</evidence>
<dbReference type="Pfam" id="PF01590">
    <property type="entry name" value="GAF"/>
    <property type="match status" value="1"/>
</dbReference>
<dbReference type="InterPro" id="IPR003018">
    <property type="entry name" value="GAF"/>
</dbReference>
<feature type="domain" description="GAF" evidence="1">
    <location>
        <begin position="398"/>
        <end position="496"/>
    </location>
</feature>
<reference evidence="2 3" key="1">
    <citation type="submission" date="2024-08" db="EMBL/GenBank/DDBJ databases">
        <authorList>
            <person name="Lu H."/>
        </authorList>
    </citation>
    <scope>NUCLEOTIDE SEQUENCE [LARGE SCALE GENOMIC DNA]</scope>
    <source>
        <strain evidence="2 3">LYH14W</strain>
    </source>
</reference>
<sequence length="500" mass="53588">MRNQRYLHDVFILQPAASPALADLLARIGRVARRHPALADRQLERLSAQAFAAGDTAVGVDGLYARFALLEPRGRALELLPALEQAGALAAAGHFPVQAARVCEALGRIAYQQGEYQLASEQWSRALDLAEVSGHLQTGVAARIGLGQIHYAEGDWARGLRQMRDAGEHLAQLGSHGDDSYLAAKLALNIGVGSFETGDLPAAERHFSHGLAAARRGAHRVFEAEAHWHLARAALARQRMDWAVADCRLALDIAARHGYPWLEAAASRTWTEIALARGDNAGAVRSTRHGLALAQRIQARAQARQAHLKLAELLQAEGDAAGALDHLWQHLALQSEIERLSLPARATLAAPPADDAAVPVTPEELLLQLFGQRQRLAAATPHEALAELKAASLRIMGLASAIRLPLGNGGLSPTEQPRYIDLLTRHGAPLALPDAALHPCHAELAGLPGAAEARIEVPLYDGTQLAGALWLVDARATRAWTRHELLIASQLALLFEAQGA</sequence>
<dbReference type="Proteomes" id="UP001606210">
    <property type="component" value="Unassembled WGS sequence"/>
</dbReference>
<organism evidence="2 3">
    <name type="scientific">Pelomonas parva</name>
    <dbReference type="NCBI Taxonomy" id="3299032"/>
    <lineage>
        <taxon>Bacteria</taxon>
        <taxon>Pseudomonadati</taxon>
        <taxon>Pseudomonadota</taxon>
        <taxon>Betaproteobacteria</taxon>
        <taxon>Burkholderiales</taxon>
        <taxon>Sphaerotilaceae</taxon>
        <taxon>Roseateles</taxon>
    </lineage>
</organism>
<name>A0ABW7FDF4_9BURK</name>
<keyword evidence="3" id="KW-1185">Reference proteome</keyword>
<gene>
    <name evidence="2" type="ORF">ACG00Y_28495</name>
</gene>
<comment type="caution">
    <text evidence="2">The sequence shown here is derived from an EMBL/GenBank/DDBJ whole genome shotgun (WGS) entry which is preliminary data.</text>
</comment>
<dbReference type="Gene3D" id="1.25.40.10">
    <property type="entry name" value="Tetratricopeptide repeat domain"/>
    <property type="match status" value="2"/>
</dbReference>